<evidence type="ECO:0000259" key="6">
    <source>
        <dbReference type="PROSITE" id="PS50110"/>
    </source>
</evidence>
<dbReference type="InterPro" id="IPR000792">
    <property type="entry name" value="Tscrpt_reg_LuxR_C"/>
</dbReference>
<dbReference type="Pfam" id="PF00072">
    <property type="entry name" value="Response_reg"/>
    <property type="match status" value="1"/>
</dbReference>
<feature type="domain" description="Response regulatory" evidence="6">
    <location>
        <begin position="21"/>
        <end position="135"/>
    </location>
</feature>
<keyword evidence="3" id="KW-0804">Transcription</keyword>
<evidence type="ECO:0000256" key="1">
    <source>
        <dbReference type="ARBA" id="ARBA00023015"/>
    </source>
</evidence>
<dbReference type="GO" id="GO:0000160">
    <property type="term" value="P:phosphorelay signal transduction system"/>
    <property type="evidence" value="ECO:0007669"/>
    <property type="project" value="InterPro"/>
</dbReference>
<dbReference type="CDD" id="cd06170">
    <property type="entry name" value="LuxR_C_like"/>
    <property type="match status" value="1"/>
</dbReference>
<evidence type="ECO:0000313" key="8">
    <source>
        <dbReference type="Proteomes" id="UP000500767"/>
    </source>
</evidence>
<name>A0A6M8HZ12_9PROT</name>
<evidence type="ECO:0000259" key="5">
    <source>
        <dbReference type="PROSITE" id="PS50043"/>
    </source>
</evidence>
<dbReference type="InterPro" id="IPR001789">
    <property type="entry name" value="Sig_transdc_resp-reg_receiver"/>
</dbReference>
<dbReference type="GO" id="GO:0006355">
    <property type="term" value="P:regulation of DNA-templated transcription"/>
    <property type="evidence" value="ECO:0007669"/>
    <property type="project" value="InterPro"/>
</dbReference>
<dbReference type="PRINTS" id="PR00038">
    <property type="entry name" value="HTHLUXR"/>
</dbReference>
<dbReference type="InterPro" id="IPR011006">
    <property type="entry name" value="CheY-like_superfamily"/>
</dbReference>
<dbReference type="PANTHER" id="PTHR44688:SF16">
    <property type="entry name" value="DNA-BINDING TRANSCRIPTIONAL ACTIVATOR DEVR_DOSR"/>
    <property type="match status" value="1"/>
</dbReference>
<keyword evidence="1" id="KW-0805">Transcription regulation</keyword>
<dbReference type="RefSeq" id="WP_171837576.1">
    <property type="nucleotide sequence ID" value="NZ_CP053710.1"/>
</dbReference>
<dbReference type="EMBL" id="CP053710">
    <property type="protein sequence ID" value="QKE93385.1"/>
    <property type="molecule type" value="Genomic_DNA"/>
</dbReference>
<evidence type="ECO:0000256" key="3">
    <source>
        <dbReference type="ARBA" id="ARBA00023163"/>
    </source>
</evidence>
<keyword evidence="7" id="KW-0614">Plasmid</keyword>
<dbReference type="AlphaFoldDB" id="A0A6M8HZ12"/>
<keyword evidence="8" id="KW-1185">Reference proteome</keyword>
<evidence type="ECO:0000256" key="2">
    <source>
        <dbReference type="ARBA" id="ARBA00023125"/>
    </source>
</evidence>
<keyword evidence="4" id="KW-0597">Phosphoprotein</keyword>
<dbReference type="InterPro" id="IPR036388">
    <property type="entry name" value="WH-like_DNA-bd_sf"/>
</dbReference>
<protein>
    <submittedName>
        <fullName evidence="7">Response regulator transcription factor</fullName>
    </submittedName>
</protein>
<dbReference type="Gene3D" id="1.10.10.10">
    <property type="entry name" value="Winged helix-like DNA-binding domain superfamily/Winged helix DNA-binding domain"/>
    <property type="match status" value="1"/>
</dbReference>
<dbReference type="PROSITE" id="PS50110">
    <property type="entry name" value="RESPONSE_REGULATORY"/>
    <property type="match status" value="1"/>
</dbReference>
<dbReference type="PROSITE" id="PS50043">
    <property type="entry name" value="HTH_LUXR_2"/>
    <property type="match status" value="1"/>
</dbReference>
<sequence>MLRGGAKLKTNQEARGSEQEAVHIIDDDTSVRSALVNLLESAGLKACSYGSVDAFLHKSSNINAGCLLIDIRLPGLNGLEFLGKMTGLGLRMPAILITGHGDIPMTVKGMRAGAIDFLTKPFHASEVIAAVSTALIIDRSRRVDDNARASLVASYESLTPRERQVMALVTAGKMNKQVAGDLNLSEITVKIHRGTLMKKMGVRTLPDLVRSAERLRHVIQKSAISSASGLTAASDRVAGVHIVQNALADCERH</sequence>
<feature type="modified residue" description="4-aspartylphosphate" evidence="4">
    <location>
        <position position="70"/>
    </location>
</feature>
<reference evidence="7 8" key="1">
    <citation type="journal article" date="2014" name="World J. Microbiol. Biotechnol.">
        <title>Biodiversity and physiological characteristics of Antarctic and Arctic lichens-associated bacteria.</title>
        <authorList>
            <person name="Lee Y.M."/>
            <person name="Kim E.H."/>
            <person name="Lee H.K."/>
            <person name="Hong S.G."/>
        </authorList>
    </citation>
    <scope>NUCLEOTIDE SEQUENCE [LARGE SCALE GENOMIC DNA]</scope>
    <source>
        <strain evidence="7 8">PAMC 26569</strain>
        <plasmid evidence="7">unnamed2</plasmid>
    </source>
</reference>
<dbReference type="Pfam" id="PF00196">
    <property type="entry name" value="GerE"/>
    <property type="match status" value="1"/>
</dbReference>
<keyword evidence="2" id="KW-0238">DNA-binding</keyword>
<proteinExistence type="predicted"/>
<dbReference type="SUPFAM" id="SSF52172">
    <property type="entry name" value="CheY-like"/>
    <property type="match status" value="1"/>
</dbReference>
<gene>
    <name evidence="7" type="ORF">HN018_24655</name>
</gene>
<dbReference type="SMART" id="SM00448">
    <property type="entry name" value="REC"/>
    <property type="match status" value="1"/>
</dbReference>
<feature type="domain" description="HTH luxR-type" evidence="5">
    <location>
        <begin position="151"/>
        <end position="216"/>
    </location>
</feature>
<dbReference type="PANTHER" id="PTHR44688">
    <property type="entry name" value="DNA-BINDING TRANSCRIPTIONAL ACTIVATOR DEVR_DOSR"/>
    <property type="match status" value="1"/>
</dbReference>
<dbReference type="GO" id="GO:0003677">
    <property type="term" value="F:DNA binding"/>
    <property type="evidence" value="ECO:0007669"/>
    <property type="project" value="UniProtKB-KW"/>
</dbReference>
<evidence type="ECO:0000256" key="4">
    <source>
        <dbReference type="PROSITE-ProRule" id="PRU00169"/>
    </source>
</evidence>
<dbReference type="KEGG" id="lck:HN018_24655"/>
<evidence type="ECO:0000313" key="7">
    <source>
        <dbReference type="EMBL" id="QKE93385.1"/>
    </source>
</evidence>
<dbReference type="Gene3D" id="3.40.50.2300">
    <property type="match status" value="1"/>
</dbReference>
<geneLocation type="plasmid" evidence="7 8">
    <name>unnamed2</name>
</geneLocation>
<dbReference type="Proteomes" id="UP000500767">
    <property type="component" value="Plasmid unnamed2"/>
</dbReference>
<accession>A0A6M8HZ12</accession>
<organism evidence="7 8">
    <name type="scientific">Lichenicola cladoniae</name>
    <dbReference type="NCBI Taxonomy" id="1484109"/>
    <lineage>
        <taxon>Bacteria</taxon>
        <taxon>Pseudomonadati</taxon>
        <taxon>Pseudomonadota</taxon>
        <taxon>Alphaproteobacteria</taxon>
        <taxon>Acetobacterales</taxon>
        <taxon>Acetobacteraceae</taxon>
        <taxon>Lichenicola</taxon>
    </lineage>
</organism>
<dbReference type="SMART" id="SM00421">
    <property type="entry name" value="HTH_LUXR"/>
    <property type="match status" value="1"/>
</dbReference>